<dbReference type="NCBIfam" id="TIGR03804">
    <property type="entry name" value="para_beta_helix"/>
    <property type="match status" value="1"/>
</dbReference>
<feature type="domain" description="Right handed beta helix" evidence="4">
    <location>
        <begin position="290"/>
        <end position="456"/>
    </location>
</feature>
<dbReference type="InterPro" id="IPR039448">
    <property type="entry name" value="Beta_helix"/>
</dbReference>
<gene>
    <name evidence="5" type="ORF">CWM47_12685</name>
</gene>
<evidence type="ECO:0000313" key="6">
    <source>
        <dbReference type="Proteomes" id="UP000232883"/>
    </source>
</evidence>
<evidence type="ECO:0000259" key="4">
    <source>
        <dbReference type="Pfam" id="PF13229"/>
    </source>
</evidence>
<dbReference type="AlphaFoldDB" id="A0A2K8YYF9"/>
<dbReference type="InterPro" id="IPR011050">
    <property type="entry name" value="Pectin_lyase_fold/virulence"/>
</dbReference>
<dbReference type="Proteomes" id="UP000232883">
    <property type="component" value="Chromosome"/>
</dbReference>
<dbReference type="NCBIfam" id="TIGR04183">
    <property type="entry name" value="Por_Secre_tail"/>
    <property type="match status" value="1"/>
</dbReference>
<name>A0A2K8YYF9_9BACT</name>
<organism evidence="5 6">
    <name type="scientific">Spirosoma pollinicola</name>
    <dbReference type="NCBI Taxonomy" id="2057025"/>
    <lineage>
        <taxon>Bacteria</taxon>
        <taxon>Pseudomonadati</taxon>
        <taxon>Bacteroidota</taxon>
        <taxon>Cytophagia</taxon>
        <taxon>Cytophagales</taxon>
        <taxon>Cytophagaceae</taxon>
        <taxon>Spirosoma</taxon>
    </lineage>
</organism>
<dbReference type="Pfam" id="PF01345">
    <property type="entry name" value="DUF11"/>
    <property type="match status" value="1"/>
</dbReference>
<feature type="domain" description="DUF11" evidence="3">
    <location>
        <begin position="846"/>
        <end position="956"/>
    </location>
</feature>
<dbReference type="Pfam" id="PF13229">
    <property type="entry name" value="Beta_helix"/>
    <property type="match status" value="1"/>
</dbReference>
<dbReference type="InterPro" id="IPR022441">
    <property type="entry name" value="Para_beta_helix_rpt-2"/>
</dbReference>
<keyword evidence="2" id="KW-0812">Transmembrane</keyword>
<dbReference type="SMART" id="SM00710">
    <property type="entry name" value="PbH1"/>
    <property type="match status" value="5"/>
</dbReference>
<accession>A0A2K8YYF9</accession>
<evidence type="ECO:0000256" key="2">
    <source>
        <dbReference type="SAM" id="Phobius"/>
    </source>
</evidence>
<dbReference type="OrthoDB" id="976933at2"/>
<reference evidence="5 6" key="1">
    <citation type="submission" date="2017-11" db="EMBL/GenBank/DDBJ databases">
        <title>Taxonomic description and genome sequences of Spirosoma HA7 sp. nov., isolated from pollen microhabitat of Corylus avellana.</title>
        <authorList>
            <person name="Ambika Manirajan B."/>
            <person name="Suarez C."/>
            <person name="Ratering S."/>
            <person name="Geissler-Plaum R."/>
            <person name="Cardinale M."/>
            <person name="Sylvia S."/>
        </authorList>
    </citation>
    <scope>NUCLEOTIDE SEQUENCE [LARGE SCALE GENOMIC DNA]</scope>
    <source>
        <strain evidence="5 6">HA7</strain>
    </source>
</reference>
<evidence type="ECO:0000259" key="3">
    <source>
        <dbReference type="Pfam" id="PF01345"/>
    </source>
</evidence>
<dbReference type="Gene3D" id="2.60.120.260">
    <property type="entry name" value="Galactose-binding domain-like"/>
    <property type="match status" value="1"/>
</dbReference>
<dbReference type="InterPro" id="IPR006626">
    <property type="entry name" value="PbH1"/>
</dbReference>
<keyword evidence="6" id="KW-1185">Reference proteome</keyword>
<feature type="region of interest" description="Disordered" evidence="1">
    <location>
        <begin position="945"/>
        <end position="965"/>
    </location>
</feature>
<dbReference type="InterPro" id="IPR008979">
    <property type="entry name" value="Galactose-bd-like_sf"/>
</dbReference>
<dbReference type="EMBL" id="CP025096">
    <property type="protein sequence ID" value="AUD02614.1"/>
    <property type="molecule type" value="Genomic_DNA"/>
</dbReference>
<dbReference type="InterPro" id="IPR012334">
    <property type="entry name" value="Pectin_lyas_fold"/>
</dbReference>
<dbReference type="InterPro" id="IPR026444">
    <property type="entry name" value="Secre_tail"/>
</dbReference>
<keyword evidence="2" id="KW-0472">Membrane</keyword>
<dbReference type="PANTHER" id="PTHR36453:SF1">
    <property type="entry name" value="RIGHT HANDED BETA HELIX DOMAIN-CONTAINING PROTEIN"/>
    <property type="match status" value="1"/>
</dbReference>
<dbReference type="KEGG" id="spir:CWM47_12685"/>
<sequence length="1072" mass="117547">MNCAGHNSYQTNRSGFIGIPINMYISKQRVLYCLTLFIYTILPSTVLAQTTYFVSGAGNDATDGRSFNAAFRSIDRVNQLTLKAGDSLLFRRGDVFRGTLLIRQSGSATRPILIGAYGNGAKPVLTGSVSVTNWVNLGNNRWQAPCPDCGSRVTGMYRNGVSLPLGRYPNPDAPNRGYLTVQAHAGNSQLTSQEPLTTNWTGAEVVLAPTYWIIDRAGITQQDGNTLTLNNPSTYTLTDTWGFLIQNHPATLDQTGEWYYNPANHTLQLYDDRGNPNTQTITATAANRSIDIANASFITIKSLRITEAKTENLFASNVSDLVLSDNDFTNAGEDGIVIQGTGRNILIEASTIRDINNNGVNIGSYQTVTFRKNTLKNIGVAPNRGKSGDGQFTAFQCFATQNTLIENNVVDSVGYIGVSVFSNSTIRQNSIANFCMVKSDGGGIYLWNGNQLPLHDIRIESNIVQKGVGTTGSLLSDVYSGAHGIFLDDCVESVMVTDNTISDCHGLGIYMHAVSRVSLLRNTCFNNSVGQLILYNYNAQCFPRNNTLRQNILVAKTATQPVAGYISGANDLSDFGLMAQNYYARPVNDVFTIRAVYNRTVVNDLSLSQWQTQFKQDLTSKTSPITYKDYRIKSLSSNALATSTFTNSSEDWSTWSPYNNGSASWSINGQLEGGSLQVSFPQASGQNDSYMLAYKNIQSVTKSKSYRLLFDARATAAKKIVVFMRQQNSPYQDLSSRYEVLAEPAKKTYELVLTALVNDPSALLTIQVQEDNQTVWLDNVSLKETVIEPVNPDNLIRLHYNPTTKDSLIVLKGTFRDVKNHYYTRQLTLKPFTSVILLSDSLPPVDVSLSLKVVQTALKVGDVASFSLTLRNESPGQNKISSRVQWACQLPANLMLIGGSGLSYKEGELSGTVQQLKTDTTFAFQLKATMAGQYIVAARVTATTYADPDSTPDSDTDEGDDEDDEASIHLSVQQLTAVDTTNLVTATEPVAASTKHAVYPNPTASEFSFITEADVATLRVADMLGRECLRLDAVRRDQLIHFGQQLPAGLYLLTIQYTSGEQRTMKVVKRDN</sequence>
<keyword evidence="2" id="KW-1133">Transmembrane helix</keyword>
<dbReference type="Gene3D" id="2.160.20.10">
    <property type="entry name" value="Single-stranded right-handed beta-helix, Pectin lyase-like"/>
    <property type="match status" value="2"/>
</dbReference>
<dbReference type="SUPFAM" id="SSF51126">
    <property type="entry name" value="Pectin lyase-like"/>
    <property type="match status" value="1"/>
</dbReference>
<evidence type="ECO:0000313" key="5">
    <source>
        <dbReference type="EMBL" id="AUD02614.1"/>
    </source>
</evidence>
<feature type="compositionally biased region" description="Acidic residues" evidence="1">
    <location>
        <begin position="950"/>
        <end position="965"/>
    </location>
</feature>
<dbReference type="PANTHER" id="PTHR36453">
    <property type="entry name" value="SECRETED PROTEIN-RELATED"/>
    <property type="match status" value="1"/>
</dbReference>
<evidence type="ECO:0000256" key="1">
    <source>
        <dbReference type="SAM" id="MobiDB-lite"/>
    </source>
</evidence>
<dbReference type="SUPFAM" id="SSF49785">
    <property type="entry name" value="Galactose-binding domain-like"/>
    <property type="match status" value="1"/>
</dbReference>
<evidence type="ECO:0008006" key="7">
    <source>
        <dbReference type="Google" id="ProtNLM"/>
    </source>
</evidence>
<dbReference type="InterPro" id="IPR001434">
    <property type="entry name" value="OmcB-like_DUF11"/>
</dbReference>
<feature type="transmembrane region" description="Helical" evidence="2">
    <location>
        <begin position="30"/>
        <end position="48"/>
    </location>
</feature>
<protein>
    <recommendedName>
        <fullName evidence="7">Secretion system C-terminal sorting domain-containing protein</fullName>
    </recommendedName>
</protein>
<proteinExistence type="predicted"/>